<dbReference type="EMBL" id="CAMXCT030005118">
    <property type="protein sequence ID" value="CAL4798798.1"/>
    <property type="molecule type" value="Genomic_DNA"/>
</dbReference>
<dbReference type="Proteomes" id="UP001152797">
    <property type="component" value="Unassembled WGS sequence"/>
</dbReference>
<keyword evidence="4" id="KW-1185">Reference proteome</keyword>
<evidence type="ECO:0000256" key="1">
    <source>
        <dbReference type="SAM" id="MobiDB-lite"/>
    </source>
</evidence>
<name>A0A9P1GEY7_9DINO</name>
<proteinExistence type="predicted"/>
<evidence type="ECO:0000313" key="3">
    <source>
        <dbReference type="EMBL" id="CAL4798798.1"/>
    </source>
</evidence>
<reference evidence="3 4" key="2">
    <citation type="submission" date="2024-05" db="EMBL/GenBank/DDBJ databases">
        <authorList>
            <person name="Chen Y."/>
            <person name="Shah S."/>
            <person name="Dougan E. K."/>
            <person name="Thang M."/>
            <person name="Chan C."/>
        </authorList>
    </citation>
    <scope>NUCLEOTIDE SEQUENCE [LARGE SCALE GENOMIC DNA]</scope>
</reference>
<gene>
    <name evidence="2" type="ORF">C1SCF055_LOCUS36644</name>
</gene>
<dbReference type="AlphaFoldDB" id="A0A9P1GEY7"/>
<dbReference type="EMBL" id="CAMXCT020005118">
    <property type="protein sequence ID" value="CAL1164861.1"/>
    <property type="molecule type" value="Genomic_DNA"/>
</dbReference>
<protein>
    <submittedName>
        <fullName evidence="2">Uncharacterized protein</fullName>
    </submittedName>
</protein>
<organism evidence="2">
    <name type="scientific">Cladocopium goreaui</name>
    <dbReference type="NCBI Taxonomy" id="2562237"/>
    <lineage>
        <taxon>Eukaryota</taxon>
        <taxon>Sar</taxon>
        <taxon>Alveolata</taxon>
        <taxon>Dinophyceae</taxon>
        <taxon>Suessiales</taxon>
        <taxon>Symbiodiniaceae</taxon>
        <taxon>Cladocopium</taxon>
    </lineage>
</organism>
<feature type="region of interest" description="Disordered" evidence="1">
    <location>
        <begin position="113"/>
        <end position="134"/>
    </location>
</feature>
<feature type="compositionally biased region" description="Polar residues" evidence="1">
    <location>
        <begin position="121"/>
        <end position="134"/>
    </location>
</feature>
<dbReference type="OrthoDB" id="436705at2759"/>
<dbReference type="EMBL" id="CAMXCT010005118">
    <property type="protein sequence ID" value="CAI4011486.1"/>
    <property type="molecule type" value="Genomic_DNA"/>
</dbReference>
<sequence length="426" mass="47745">MRLEEQGRSVLTDLGENHALCPALVVALVLRLLQLLVKNNHVLRRRVQATKASKRRFAHVVPAQVRQEADGRLMLQQLEIQDDLDVACQDFKLEEYASFGRDLGQIWRRALDDASPREDSQQSLRPDSTGSSGSTGLVEVAIVLKVTTALLQSFFGRGSGSQGRASEFLWEDPLLFNTCIAEMNELQALWQSIGAVLRSAARKHQLWSFSTPDAKVRNREVQQLAHLGQILQQLPRILDGCGLQGRQQHMFQQSLSVFKSPPERTLSAAASSLFVLEEHWKAKAWQEVGSKLGLLMQDMLLDAFPDTVRLDSGRLRILAPPHRKGPNTHVIILCLCAGLAIPVTGFAAARGWNVPRIIRAMFEIRKVRCDDCEEGSGNAVEEIQIEFSARIRRLEMSGLLHSEEEETIEDFHESMKIPYSASRVKC</sequence>
<evidence type="ECO:0000313" key="4">
    <source>
        <dbReference type="Proteomes" id="UP001152797"/>
    </source>
</evidence>
<reference evidence="2" key="1">
    <citation type="submission" date="2022-10" db="EMBL/GenBank/DDBJ databases">
        <authorList>
            <person name="Chen Y."/>
            <person name="Dougan E. K."/>
            <person name="Chan C."/>
            <person name="Rhodes N."/>
            <person name="Thang M."/>
        </authorList>
    </citation>
    <scope>NUCLEOTIDE SEQUENCE</scope>
</reference>
<accession>A0A9P1GEY7</accession>
<evidence type="ECO:0000313" key="2">
    <source>
        <dbReference type="EMBL" id="CAI4011486.1"/>
    </source>
</evidence>
<comment type="caution">
    <text evidence="2">The sequence shown here is derived from an EMBL/GenBank/DDBJ whole genome shotgun (WGS) entry which is preliminary data.</text>
</comment>